<dbReference type="SUPFAM" id="SSF50630">
    <property type="entry name" value="Acid proteases"/>
    <property type="match status" value="1"/>
</dbReference>
<dbReference type="InterPro" id="IPR001461">
    <property type="entry name" value="Aspartic_peptidase_A1"/>
</dbReference>
<organism evidence="10 11">
    <name type="scientific">Symbiodinium natans</name>
    <dbReference type="NCBI Taxonomy" id="878477"/>
    <lineage>
        <taxon>Eukaryota</taxon>
        <taxon>Sar</taxon>
        <taxon>Alveolata</taxon>
        <taxon>Dinophyceae</taxon>
        <taxon>Suessiales</taxon>
        <taxon>Symbiodiniaceae</taxon>
        <taxon>Symbiodinium</taxon>
    </lineage>
</organism>
<comment type="caution">
    <text evidence="10">The sequence shown here is derived from an EMBL/GenBank/DDBJ whole genome shotgun (WGS) entry which is preliminary data.</text>
</comment>
<dbReference type="GO" id="GO:0004190">
    <property type="term" value="F:aspartic-type endopeptidase activity"/>
    <property type="evidence" value="ECO:0007669"/>
    <property type="project" value="UniProtKB-KW"/>
</dbReference>
<evidence type="ECO:0000256" key="1">
    <source>
        <dbReference type="ARBA" id="ARBA00007447"/>
    </source>
</evidence>
<dbReference type="InterPro" id="IPR034164">
    <property type="entry name" value="Pepsin-like_dom"/>
</dbReference>
<feature type="region of interest" description="Disordered" evidence="8">
    <location>
        <begin position="254"/>
        <end position="276"/>
    </location>
</feature>
<dbReference type="OrthoDB" id="771136at2759"/>
<dbReference type="Proteomes" id="UP000604046">
    <property type="component" value="Unassembled WGS sequence"/>
</dbReference>
<dbReference type="PRINTS" id="PR00792">
    <property type="entry name" value="PEPSIN"/>
</dbReference>
<feature type="compositionally biased region" description="Polar residues" evidence="8">
    <location>
        <begin position="262"/>
        <end position="272"/>
    </location>
</feature>
<dbReference type="Gene3D" id="2.40.70.10">
    <property type="entry name" value="Acid Proteases"/>
    <property type="match status" value="2"/>
</dbReference>
<evidence type="ECO:0000256" key="3">
    <source>
        <dbReference type="ARBA" id="ARBA00022750"/>
    </source>
</evidence>
<evidence type="ECO:0000259" key="9">
    <source>
        <dbReference type="PROSITE" id="PS51767"/>
    </source>
</evidence>
<dbReference type="PROSITE" id="PS51767">
    <property type="entry name" value="PEPTIDASE_A1"/>
    <property type="match status" value="1"/>
</dbReference>
<dbReference type="PANTHER" id="PTHR47966">
    <property type="entry name" value="BETA-SITE APP-CLEAVING ENZYME, ISOFORM A-RELATED"/>
    <property type="match status" value="1"/>
</dbReference>
<dbReference type="PROSITE" id="PS00141">
    <property type="entry name" value="ASP_PROTEASE"/>
    <property type="match status" value="1"/>
</dbReference>
<evidence type="ECO:0000256" key="4">
    <source>
        <dbReference type="ARBA" id="ARBA00022801"/>
    </source>
</evidence>
<keyword evidence="11" id="KW-1185">Reference proteome</keyword>
<evidence type="ECO:0000313" key="10">
    <source>
        <dbReference type="EMBL" id="CAE7242158.1"/>
    </source>
</evidence>
<dbReference type="GO" id="GO:0016485">
    <property type="term" value="P:protein processing"/>
    <property type="evidence" value="ECO:0007669"/>
    <property type="project" value="UniProtKB-ARBA"/>
</dbReference>
<dbReference type="CDD" id="cd05471">
    <property type="entry name" value="pepsin_like"/>
    <property type="match status" value="1"/>
</dbReference>
<dbReference type="Pfam" id="PF00026">
    <property type="entry name" value="Asp"/>
    <property type="match status" value="1"/>
</dbReference>
<dbReference type="InterPro" id="IPR001969">
    <property type="entry name" value="Aspartic_peptidase_AS"/>
</dbReference>
<feature type="active site" evidence="5">
    <location>
        <position position="306"/>
    </location>
</feature>
<reference evidence="10" key="1">
    <citation type="submission" date="2021-02" db="EMBL/GenBank/DDBJ databases">
        <authorList>
            <person name="Dougan E. K."/>
            <person name="Rhodes N."/>
            <person name="Thang M."/>
            <person name="Chan C."/>
        </authorList>
    </citation>
    <scope>NUCLEOTIDE SEQUENCE</scope>
</reference>
<evidence type="ECO:0000256" key="5">
    <source>
        <dbReference type="PIRSR" id="PIRSR601461-1"/>
    </source>
</evidence>
<feature type="active site" evidence="5">
    <location>
        <position position="494"/>
    </location>
</feature>
<keyword evidence="3 7" id="KW-0064">Aspartyl protease</keyword>
<protein>
    <submittedName>
        <fullName evidence="10">Ctse protein</fullName>
    </submittedName>
</protein>
<accession>A0A812LBD3</accession>
<comment type="similarity">
    <text evidence="1 7">Belongs to the peptidase A1 family.</text>
</comment>
<proteinExistence type="inferred from homology"/>
<dbReference type="InterPro" id="IPR021109">
    <property type="entry name" value="Peptidase_aspartic_dom_sf"/>
</dbReference>
<keyword evidence="4 7" id="KW-0378">Hydrolase</keyword>
<evidence type="ECO:0000256" key="2">
    <source>
        <dbReference type="ARBA" id="ARBA00022670"/>
    </source>
</evidence>
<name>A0A812LBD3_9DINO</name>
<dbReference type="EMBL" id="CAJNDS010000959">
    <property type="protein sequence ID" value="CAE7242158.1"/>
    <property type="molecule type" value="Genomic_DNA"/>
</dbReference>
<keyword evidence="6" id="KW-1015">Disulfide bond</keyword>
<evidence type="ECO:0000313" key="11">
    <source>
        <dbReference type="Proteomes" id="UP000604046"/>
    </source>
</evidence>
<feature type="disulfide bond" evidence="6">
    <location>
        <begin position="319"/>
        <end position="324"/>
    </location>
</feature>
<dbReference type="InterPro" id="IPR033121">
    <property type="entry name" value="PEPTIDASE_A1"/>
</dbReference>
<gene>
    <name evidence="10" type="primary">Ctse</name>
    <name evidence="10" type="ORF">SNAT2548_LOCUS11076</name>
</gene>
<evidence type="ECO:0000256" key="8">
    <source>
        <dbReference type="SAM" id="MobiDB-lite"/>
    </source>
</evidence>
<feature type="domain" description="Peptidase A1" evidence="9">
    <location>
        <begin position="288"/>
        <end position="538"/>
    </location>
</feature>
<sequence>MEDRCSKWMYRTVDCKPPWAQDCDELCCAPACRAMTKAVYYKLWASTAAWTQRSNYGWYQVWSRMVPWGAYVAAPTAAWYSFGWWSDEWKKILTLGIYAVYYKLWASTAAWTQRSNYGWYQVAAPTAAWYSFGWWSDEWKKILTLGIYEPPSIHWDYVMTASASMVQGTLASLTSDKVREGAPVAYGDSADSCLYAPWLNLCAPAGQWAPQGAALEARSLAIAPTTWDSVARLRLNVARATSARRAALFHAGRPSERRKQFAKQSTENNVQSRHMGEMSTEIVHKTAYWGSIRVGTPLQEFKVIFDTGSGNLILPTAKCTSDGCTRHKKYIPSKSSTSKEVTNENGEGSTEITFGTGSITGDFYEDRFCIAESLCSEVRFIGSVEQSAVPFSSTPFDGILGLGFKDLSMGHNFNILDDMYQTGSLPAGQFSVFLTEDGSSEITFGGYRPELLASEVVWAPVTHESYWQVGVQDITFDNIDTGLCGTDGCQVAVDTGTSMLAGPPALVNSLQEKVSAKEDCSNFDSLPNIGFKVGNKVG</sequence>
<keyword evidence="2 7" id="KW-0645">Protease</keyword>
<evidence type="ECO:0000256" key="7">
    <source>
        <dbReference type="RuleBase" id="RU000454"/>
    </source>
</evidence>
<dbReference type="FunFam" id="2.40.70.10:FF:000115">
    <property type="entry name" value="Lysosomal aspartic protease"/>
    <property type="match status" value="1"/>
</dbReference>
<dbReference type="PANTHER" id="PTHR47966:SF51">
    <property type="entry name" value="BETA-SITE APP-CLEAVING ENZYME, ISOFORM A-RELATED"/>
    <property type="match status" value="1"/>
</dbReference>
<evidence type="ECO:0000256" key="6">
    <source>
        <dbReference type="PIRSR" id="PIRSR601461-2"/>
    </source>
</evidence>
<dbReference type="AlphaFoldDB" id="A0A812LBD3"/>